<dbReference type="Proteomes" id="UP000722111">
    <property type="component" value="Unassembled WGS sequence"/>
</dbReference>
<keyword evidence="3" id="KW-1185">Reference proteome</keyword>
<evidence type="ECO:0000313" key="3">
    <source>
        <dbReference type="Proteomes" id="UP000722111"/>
    </source>
</evidence>
<proteinExistence type="predicted"/>
<protein>
    <submittedName>
        <fullName evidence="2">Uncharacterized protein</fullName>
    </submittedName>
</protein>
<feature type="region of interest" description="Disordered" evidence="1">
    <location>
        <begin position="197"/>
        <end position="217"/>
    </location>
</feature>
<gene>
    <name evidence="2" type="ORF">H8F23_07320</name>
</gene>
<organism evidence="2 3">
    <name type="scientific">Pseudomonas neuropathica</name>
    <dbReference type="NCBI Taxonomy" id="2730425"/>
    <lineage>
        <taxon>Bacteria</taxon>
        <taxon>Pseudomonadati</taxon>
        <taxon>Pseudomonadota</taxon>
        <taxon>Gammaproteobacteria</taxon>
        <taxon>Pseudomonadales</taxon>
        <taxon>Pseudomonadaceae</taxon>
        <taxon>Pseudomonas</taxon>
    </lineage>
</organism>
<sequence length="217" mass="24756">MENLNLVMTENGLNLLGITDAVKLVEIDHPLAKRVADLYLHKIDIEFSNSCLDAINRTEDQIIREALWRSAVIHFFKCFGDGIRFLLMSDQIYKGLPKEANESFKYFKLLRNKHIAHDENPYNQCLSCAAINDGGKDYHVEKIVCISSTSSTLDASHWSSLKALTDRALEWITLEFDISCEKLTKILEKETYEQITSKPSPHVTAPTAREIGDRRKI</sequence>
<comment type="caution">
    <text evidence="2">The sequence shown here is derived from an EMBL/GenBank/DDBJ whole genome shotgun (WGS) entry which is preliminary data.</text>
</comment>
<dbReference type="EMBL" id="JACOPX010000004">
    <property type="protein sequence ID" value="MBF6033055.1"/>
    <property type="molecule type" value="Genomic_DNA"/>
</dbReference>
<name>A0ABS0BIK9_9PSED</name>
<evidence type="ECO:0000256" key="1">
    <source>
        <dbReference type="SAM" id="MobiDB-lite"/>
    </source>
</evidence>
<reference evidence="2 3" key="1">
    <citation type="submission" date="2020-08" db="EMBL/GenBank/DDBJ databases">
        <title>Description of novel Pseudomonas species.</title>
        <authorList>
            <person name="Duman M."/>
            <person name="Mulet M."/>
            <person name="Altun S."/>
            <person name="Saticioglu I.B."/>
            <person name="Lalucat J."/>
            <person name="Garcia-Valdes E."/>
        </authorList>
    </citation>
    <scope>NUCLEOTIDE SEQUENCE [LARGE SCALE GENOMIC DNA]</scope>
    <source>
        <strain evidence="2 3">P155</strain>
    </source>
</reference>
<dbReference type="RefSeq" id="WP_194933901.1">
    <property type="nucleotide sequence ID" value="NZ_JACOPX010000004.1"/>
</dbReference>
<evidence type="ECO:0000313" key="2">
    <source>
        <dbReference type="EMBL" id="MBF6033055.1"/>
    </source>
</evidence>
<accession>A0ABS0BIK9</accession>